<evidence type="ECO:0008006" key="4">
    <source>
        <dbReference type="Google" id="ProtNLM"/>
    </source>
</evidence>
<keyword evidence="1" id="KW-0472">Membrane</keyword>
<feature type="transmembrane region" description="Helical" evidence="1">
    <location>
        <begin position="16"/>
        <end position="36"/>
    </location>
</feature>
<evidence type="ECO:0000313" key="2">
    <source>
        <dbReference type="EMBL" id="MDT8897227.1"/>
    </source>
</evidence>
<sequence>MKVIRNTRLIQRNRRIGQIATIIALVVLGFGLYISFVHPEQYTLSLTALIIGFVLSQAGIYFGNRWGRSPRPDELLTNALKGLEDKFAVYHYVSGIPHMLIGPAGIWALIPVTVAGTITYDANKRRFRQKGGNIYLKIFGQENIGRPDLEASYAIEDLTKFLKKTLGEATNPIPTPQAVLVFTNPKVVLEIEESPIPAVPLAKLKDFMRRQAKENPAPASIIQALQQALPNEKWEGS</sequence>
<keyword evidence="1" id="KW-1133">Transmembrane helix</keyword>
<evidence type="ECO:0000313" key="3">
    <source>
        <dbReference type="Proteomes" id="UP001254165"/>
    </source>
</evidence>
<proteinExistence type="predicted"/>
<reference evidence="2 3" key="1">
    <citation type="submission" date="2023-07" db="EMBL/GenBank/DDBJ databases">
        <title>Novel species of Thermanaerothrix with wide hydrolytic capabilities.</title>
        <authorList>
            <person name="Zayulina K.S."/>
            <person name="Podosokorskaya O.A."/>
            <person name="Elcheninov A.G."/>
        </authorList>
    </citation>
    <scope>NUCLEOTIDE SEQUENCE [LARGE SCALE GENOMIC DNA]</scope>
    <source>
        <strain evidence="2 3">4228-RoL</strain>
    </source>
</reference>
<comment type="caution">
    <text evidence="2">The sequence shown here is derived from an EMBL/GenBank/DDBJ whole genome shotgun (WGS) entry which is preliminary data.</text>
</comment>
<keyword evidence="1" id="KW-0812">Transmembrane</keyword>
<protein>
    <recommendedName>
        <fullName evidence="4">NERD domain-containing protein</fullName>
    </recommendedName>
</protein>
<dbReference type="Proteomes" id="UP001254165">
    <property type="component" value="Unassembled WGS sequence"/>
</dbReference>
<dbReference type="RefSeq" id="WP_315623877.1">
    <property type="nucleotide sequence ID" value="NZ_JAUHMF010000001.1"/>
</dbReference>
<keyword evidence="3" id="KW-1185">Reference proteome</keyword>
<evidence type="ECO:0000256" key="1">
    <source>
        <dbReference type="SAM" id="Phobius"/>
    </source>
</evidence>
<gene>
    <name evidence="2" type="ORF">QYE77_03040</name>
</gene>
<feature type="transmembrane region" description="Helical" evidence="1">
    <location>
        <begin position="42"/>
        <end position="62"/>
    </location>
</feature>
<dbReference type="EMBL" id="JAUHMF010000001">
    <property type="protein sequence ID" value="MDT8897227.1"/>
    <property type="molecule type" value="Genomic_DNA"/>
</dbReference>
<name>A0ABU3NMP0_9CHLR</name>
<organism evidence="2 3">
    <name type="scientific">Thermanaerothrix solaris</name>
    <dbReference type="NCBI Taxonomy" id="3058434"/>
    <lineage>
        <taxon>Bacteria</taxon>
        <taxon>Bacillati</taxon>
        <taxon>Chloroflexota</taxon>
        <taxon>Anaerolineae</taxon>
        <taxon>Anaerolineales</taxon>
        <taxon>Anaerolineaceae</taxon>
        <taxon>Thermanaerothrix</taxon>
    </lineage>
</organism>
<accession>A0ABU3NMP0</accession>